<sequence length="154" mass="17648">MEKDYIKNLRQRVGHEPLILNFAGGILVNEKNEILLQKRSDFNSWGLPGGAMEFGESAEEACVREFLEETGLKVKVKSLLGVSTNFIQHYPNGDVAQAVVIEFIVELVEKTDKQVSSETLDLGYFSKDNLPSIFNKQHLNFIRQYYNRDYPFVE</sequence>
<evidence type="ECO:0000313" key="5">
    <source>
        <dbReference type="EMBL" id="KRM02986.1"/>
    </source>
</evidence>
<dbReference type="eggNOG" id="COG1051">
    <property type="taxonomic scope" value="Bacteria"/>
</dbReference>
<evidence type="ECO:0000256" key="3">
    <source>
        <dbReference type="RuleBase" id="RU003476"/>
    </source>
</evidence>
<evidence type="ECO:0000259" key="4">
    <source>
        <dbReference type="PROSITE" id="PS51462"/>
    </source>
</evidence>
<reference evidence="5 6" key="1">
    <citation type="journal article" date="2015" name="Genome Announc.">
        <title>Expanding the biotechnology potential of lactobacilli through comparative genomics of 213 strains and associated genera.</title>
        <authorList>
            <person name="Sun Z."/>
            <person name="Harris H.M."/>
            <person name="McCann A."/>
            <person name="Guo C."/>
            <person name="Argimon S."/>
            <person name="Zhang W."/>
            <person name="Yang X."/>
            <person name="Jeffery I.B."/>
            <person name="Cooney J.C."/>
            <person name="Kagawa T.F."/>
            <person name="Liu W."/>
            <person name="Song Y."/>
            <person name="Salvetti E."/>
            <person name="Wrobel A."/>
            <person name="Rasinkangas P."/>
            <person name="Parkhill J."/>
            <person name="Rea M.C."/>
            <person name="O'Sullivan O."/>
            <person name="Ritari J."/>
            <person name="Douillard F.P."/>
            <person name="Paul Ross R."/>
            <person name="Yang R."/>
            <person name="Briner A.E."/>
            <person name="Felis G.E."/>
            <person name="de Vos W.M."/>
            <person name="Barrangou R."/>
            <person name="Klaenhammer T.R."/>
            <person name="Caufield P.W."/>
            <person name="Cui Y."/>
            <person name="Zhang H."/>
            <person name="O'Toole P.W."/>
        </authorList>
    </citation>
    <scope>NUCLEOTIDE SEQUENCE [LARGE SCALE GENOMIC DNA]</scope>
    <source>
        <strain evidence="5 6">DSM 16761</strain>
    </source>
</reference>
<evidence type="ECO:0000256" key="2">
    <source>
        <dbReference type="ARBA" id="ARBA00022801"/>
    </source>
</evidence>
<dbReference type="SUPFAM" id="SSF55811">
    <property type="entry name" value="Nudix"/>
    <property type="match status" value="1"/>
</dbReference>
<comment type="cofactor">
    <cofactor evidence="1">
        <name>Mg(2+)</name>
        <dbReference type="ChEBI" id="CHEBI:18420"/>
    </cofactor>
</comment>
<dbReference type="CDD" id="cd04677">
    <property type="entry name" value="NUDIX_Hydrolase"/>
    <property type="match status" value="1"/>
</dbReference>
<name>A0A0R1VBV0_9LACO</name>
<dbReference type="AlphaFoldDB" id="A0A0R1VBV0"/>
<gene>
    <name evidence="5" type="ORF">FC59_GL001371</name>
</gene>
<dbReference type="PANTHER" id="PTHR43046">
    <property type="entry name" value="GDP-MANNOSE MANNOSYL HYDROLASE"/>
    <property type="match status" value="1"/>
</dbReference>
<dbReference type="Gene3D" id="3.90.79.10">
    <property type="entry name" value="Nucleoside Triphosphate Pyrophosphohydrolase"/>
    <property type="match status" value="1"/>
</dbReference>
<comment type="caution">
    <text evidence="5">The sequence shown here is derived from an EMBL/GenBank/DDBJ whole genome shotgun (WGS) entry which is preliminary data.</text>
</comment>
<dbReference type="Pfam" id="PF00293">
    <property type="entry name" value="NUDIX"/>
    <property type="match status" value="1"/>
</dbReference>
<accession>A0A0R1VBV0</accession>
<dbReference type="PANTHER" id="PTHR43046:SF2">
    <property type="entry name" value="8-OXO-DGTP DIPHOSPHATASE-RELATED"/>
    <property type="match status" value="1"/>
</dbReference>
<dbReference type="InterPro" id="IPR015797">
    <property type="entry name" value="NUDIX_hydrolase-like_dom_sf"/>
</dbReference>
<dbReference type="GO" id="GO:0016787">
    <property type="term" value="F:hydrolase activity"/>
    <property type="evidence" value="ECO:0007669"/>
    <property type="project" value="UniProtKB-KW"/>
</dbReference>
<dbReference type="OrthoDB" id="9787476at2"/>
<protein>
    <submittedName>
        <fullName evidence="5">NUDIX hydrolase</fullName>
    </submittedName>
</protein>
<evidence type="ECO:0000256" key="1">
    <source>
        <dbReference type="ARBA" id="ARBA00001946"/>
    </source>
</evidence>
<keyword evidence="2 3" id="KW-0378">Hydrolase</keyword>
<dbReference type="PROSITE" id="PS00893">
    <property type="entry name" value="NUDIX_BOX"/>
    <property type="match status" value="1"/>
</dbReference>
<dbReference type="InterPro" id="IPR020084">
    <property type="entry name" value="NUDIX_hydrolase_CS"/>
</dbReference>
<dbReference type="InterPro" id="IPR020476">
    <property type="entry name" value="Nudix_hydrolase"/>
</dbReference>
<evidence type="ECO:0000313" key="6">
    <source>
        <dbReference type="Proteomes" id="UP000051307"/>
    </source>
</evidence>
<dbReference type="Proteomes" id="UP000051307">
    <property type="component" value="Unassembled WGS sequence"/>
</dbReference>
<dbReference type="PROSITE" id="PS51462">
    <property type="entry name" value="NUDIX"/>
    <property type="match status" value="1"/>
</dbReference>
<dbReference type="EMBL" id="AZFU01000034">
    <property type="protein sequence ID" value="KRM02986.1"/>
    <property type="molecule type" value="Genomic_DNA"/>
</dbReference>
<proteinExistence type="inferred from homology"/>
<feature type="domain" description="Nudix hydrolase" evidence="4">
    <location>
        <begin position="17"/>
        <end position="151"/>
    </location>
</feature>
<comment type="similarity">
    <text evidence="3">Belongs to the Nudix hydrolase family.</text>
</comment>
<dbReference type="RefSeq" id="WP_025014579.1">
    <property type="nucleotide sequence ID" value="NZ_AZFU01000034.1"/>
</dbReference>
<organism evidence="5 6">
    <name type="scientific">Lactobacillus kitasatonis DSM 16761 = JCM 1039</name>
    <dbReference type="NCBI Taxonomy" id="1423767"/>
    <lineage>
        <taxon>Bacteria</taxon>
        <taxon>Bacillati</taxon>
        <taxon>Bacillota</taxon>
        <taxon>Bacilli</taxon>
        <taxon>Lactobacillales</taxon>
        <taxon>Lactobacillaceae</taxon>
        <taxon>Lactobacillus</taxon>
    </lineage>
</organism>
<dbReference type="PATRIC" id="fig|1423767.3.peg.1424"/>
<dbReference type="PRINTS" id="PR00502">
    <property type="entry name" value="NUDIXFAMILY"/>
</dbReference>
<dbReference type="InterPro" id="IPR000086">
    <property type="entry name" value="NUDIX_hydrolase_dom"/>
</dbReference>